<feature type="transmembrane region" description="Helical" evidence="1">
    <location>
        <begin position="15"/>
        <end position="34"/>
    </location>
</feature>
<reference evidence="2 3" key="1">
    <citation type="journal article" date="2015" name="Int. J. Syst. Evol. Microbiol.">
        <title>Aestuariivita atlantica sp. nov., isolated from deep sea sediment of the Atlantic Ocean.</title>
        <authorList>
            <person name="Li G."/>
            <person name="Lai Q."/>
            <person name="Du Y."/>
            <person name="Liu X."/>
            <person name="Sun F."/>
            <person name="Shao Z."/>
        </authorList>
    </citation>
    <scope>NUCLEOTIDE SEQUENCE [LARGE SCALE GENOMIC DNA]</scope>
    <source>
        <strain evidence="2 3">22II-S11-z3</strain>
    </source>
</reference>
<name>A0A0L1JPU6_9RHOB</name>
<dbReference type="RefSeq" id="WP_050530957.1">
    <property type="nucleotide sequence ID" value="NZ_AQQZ01000004.1"/>
</dbReference>
<comment type="caution">
    <text evidence="2">The sequence shown here is derived from an EMBL/GenBank/DDBJ whole genome shotgun (WGS) entry which is preliminary data.</text>
</comment>
<dbReference type="OrthoDB" id="7848123at2"/>
<dbReference type="STRING" id="1317121.ATO11_11295"/>
<sequence>MADTRSHDTPVIPPFMGKAMLGLVLGALVVASYARLTDRPLSATPPVSEVAMSRDVILRADQSGRIIVLDPMGSAIAHLDEAKGGFIAGVARVLQRERTKAGTDLNGPVTVSRHENGRLSITDPSTGWSADLMGFGADNARAFARLLAQ</sequence>
<keyword evidence="1" id="KW-1133">Transmembrane helix</keyword>
<evidence type="ECO:0000313" key="2">
    <source>
        <dbReference type="EMBL" id="KNG93756.1"/>
    </source>
</evidence>
<dbReference type="EMBL" id="AQQZ01000004">
    <property type="protein sequence ID" value="KNG93756.1"/>
    <property type="molecule type" value="Genomic_DNA"/>
</dbReference>
<dbReference type="NCBIfam" id="TIGR03054">
    <property type="entry name" value="photo_alph_chp1"/>
    <property type="match status" value="1"/>
</dbReference>
<dbReference type="AlphaFoldDB" id="A0A0L1JPU6"/>
<evidence type="ECO:0000256" key="1">
    <source>
        <dbReference type="SAM" id="Phobius"/>
    </source>
</evidence>
<dbReference type="Proteomes" id="UP000036938">
    <property type="component" value="Unassembled WGS sequence"/>
</dbReference>
<keyword evidence="3" id="KW-1185">Reference proteome</keyword>
<keyword evidence="1" id="KW-0812">Transmembrane</keyword>
<accession>A0A0L1JPU6</accession>
<organism evidence="2 3">
    <name type="scientific">Pseudaestuariivita atlantica</name>
    <dbReference type="NCBI Taxonomy" id="1317121"/>
    <lineage>
        <taxon>Bacteria</taxon>
        <taxon>Pseudomonadati</taxon>
        <taxon>Pseudomonadota</taxon>
        <taxon>Alphaproteobacteria</taxon>
        <taxon>Rhodobacterales</taxon>
        <taxon>Paracoccaceae</taxon>
        <taxon>Pseudaestuariivita</taxon>
    </lineage>
</organism>
<dbReference type="InterPro" id="IPR017495">
    <property type="entry name" value="PuhC"/>
</dbReference>
<gene>
    <name evidence="2" type="ORF">ATO11_11295</name>
</gene>
<keyword evidence="1" id="KW-0472">Membrane</keyword>
<dbReference type="PATRIC" id="fig|1317121.7.peg.2937"/>
<protein>
    <submittedName>
        <fullName evidence="2">Pullulanase</fullName>
    </submittedName>
</protein>
<evidence type="ECO:0000313" key="3">
    <source>
        <dbReference type="Proteomes" id="UP000036938"/>
    </source>
</evidence>
<proteinExistence type="predicted"/>